<reference evidence="2" key="1">
    <citation type="submission" date="2019-08" db="EMBL/GenBank/DDBJ databases">
        <title>Genomic characterization of a novel candidate phylum (ARYD3) from a high temperature, high salinity tertiary oil reservoir in north central Oklahoma, USA.</title>
        <authorList>
            <person name="Youssef N.H."/>
            <person name="Yadav A."/>
            <person name="Elshahed M.S."/>
        </authorList>
    </citation>
    <scope>NUCLEOTIDE SEQUENCE [LARGE SCALE GENOMIC DNA]</scope>
    <source>
        <strain evidence="2">ARYD3</strain>
    </source>
</reference>
<dbReference type="EMBL" id="VSIX01000032">
    <property type="protein sequence ID" value="TYB31597.1"/>
    <property type="molecule type" value="Genomic_DNA"/>
</dbReference>
<keyword evidence="1" id="KW-0472">Membrane</keyword>
<evidence type="ECO:0000313" key="3">
    <source>
        <dbReference type="Proteomes" id="UP000324143"/>
    </source>
</evidence>
<protein>
    <submittedName>
        <fullName evidence="2">Uncharacterized protein</fullName>
    </submittedName>
</protein>
<name>A0A5D0MCZ4_9BACT</name>
<comment type="caution">
    <text evidence="2">The sequence shown here is derived from an EMBL/GenBank/DDBJ whole genome shotgun (WGS) entry which is preliminary data.</text>
</comment>
<keyword evidence="1" id="KW-0812">Transmembrane</keyword>
<dbReference type="Proteomes" id="UP000324143">
    <property type="component" value="Unassembled WGS sequence"/>
</dbReference>
<evidence type="ECO:0000256" key="1">
    <source>
        <dbReference type="SAM" id="Phobius"/>
    </source>
</evidence>
<keyword evidence="3" id="KW-1185">Reference proteome</keyword>
<accession>A0A5D0MCZ4</accession>
<organism evidence="2 3">
    <name type="scientific">Candidatus Mcinerneyibacterium aminivorans</name>
    <dbReference type="NCBI Taxonomy" id="2703815"/>
    <lineage>
        <taxon>Bacteria</taxon>
        <taxon>Candidatus Macinerneyibacteriota</taxon>
        <taxon>Candidatus Mcinerneyibacteria</taxon>
        <taxon>Candidatus Mcinerneyibacteriales</taxon>
        <taxon>Candidatus Mcinerneyibacteriaceae</taxon>
        <taxon>Candidatus Mcinerneyibacterium</taxon>
    </lineage>
</organism>
<gene>
    <name evidence="2" type="ORF">FXF47_03100</name>
</gene>
<evidence type="ECO:0000313" key="2">
    <source>
        <dbReference type="EMBL" id="TYB31597.1"/>
    </source>
</evidence>
<sequence length="270" mass="31799">MINIVNKQSAKYIFLIIFFIFITFLLHGKDVNWSENYFPFSAEVLGSGNTFSSDLSANYISPALKGNSNIYFSTSFLKSNAQIYYFVYGIKNFTFDLFYYDWNKIEWRDEMGRDLGYYYSSNYSGSVSYIHSLNKFKGGMQIRYNLKEIGSTRETRVFFSPFLYYNIDIVDAGITLKDYKNKNIIIFGGFNYRFLKLKTRIDYYNEEYKFNYGCDFYLNEKNNYVLFLGAADKKFTAGFGINSDNIKFSYGFIIENEQFFVNNFGLKIEI</sequence>
<keyword evidence="1" id="KW-1133">Transmembrane helix</keyword>
<proteinExistence type="predicted"/>
<dbReference type="AlphaFoldDB" id="A0A5D0MCZ4"/>
<feature type="transmembrane region" description="Helical" evidence="1">
    <location>
        <begin position="12"/>
        <end position="28"/>
    </location>
</feature>